<dbReference type="GO" id="GO:0005829">
    <property type="term" value="C:cytosol"/>
    <property type="evidence" value="ECO:0007669"/>
    <property type="project" value="TreeGrafter"/>
</dbReference>
<dbReference type="InterPro" id="IPR040725">
    <property type="entry name" value="PheRS_DBD3"/>
</dbReference>
<dbReference type="InterPro" id="IPR040586">
    <property type="entry name" value="PheRS_DBD2"/>
</dbReference>
<organism evidence="15 16">
    <name type="scientific">Nezara viridula</name>
    <name type="common">Southern green stink bug</name>
    <name type="synonym">Cimex viridulus</name>
    <dbReference type="NCBI Taxonomy" id="85310"/>
    <lineage>
        <taxon>Eukaryota</taxon>
        <taxon>Metazoa</taxon>
        <taxon>Ecdysozoa</taxon>
        <taxon>Arthropoda</taxon>
        <taxon>Hexapoda</taxon>
        <taxon>Insecta</taxon>
        <taxon>Pterygota</taxon>
        <taxon>Neoptera</taxon>
        <taxon>Paraneoptera</taxon>
        <taxon>Hemiptera</taxon>
        <taxon>Heteroptera</taxon>
        <taxon>Panheteroptera</taxon>
        <taxon>Pentatomomorpha</taxon>
        <taxon>Pentatomoidea</taxon>
        <taxon>Pentatomidae</taxon>
        <taxon>Pentatominae</taxon>
        <taxon>Nezara</taxon>
    </lineage>
</organism>
<keyword evidence="7" id="KW-0479">Metal-binding</keyword>
<evidence type="ECO:0000256" key="1">
    <source>
        <dbReference type="ARBA" id="ARBA00001946"/>
    </source>
</evidence>
<dbReference type="GO" id="GO:0009328">
    <property type="term" value="C:phenylalanine-tRNA ligase complex"/>
    <property type="evidence" value="ECO:0007669"/>
    <property type="project" value="TreeGrafter"/>
</dbReference>
<keyword evidence="12" id="KW-0030">Aminoacyl-tRNA synthetase</keyword>
<keyword evidence="8" id="KW-0547">Nucleotide-binding</keyword>
<evidence type="ECO:0000256" key="6">
    <source>
        <dbReference type="ARBA" id="ARBA00022598"/>
    </source>
</evidence>
<evidence type="ECO:0000256" key="5">
    <source>
        <dbReference type="ARBA" id="ARBA00022490"/>
    </source>
</evidence>
<dbReference type="SUPFAM" id="SSF55681">
    <property type="entry name" value="Class II aaRS and biotin synthetases"/>
    <property type="match status" value="1"/>
</dbReference>
<feature type="domain" description="Aminoacyl-transfer RNA synthetases class-II family profile" evidence="14">
    <location>
        <begin position="229"/>
        <end position="480"/>
    </location>
</feature>
<dbReference type="Pfam" id="PF18554">
    <property type="entry name" value="PheRS_DBD2"/>
    <property type="match status" value="1"/>
</dbReference>
<gene>
    <name evidence="15" type="ORF">NEZAVI_LOCUS9356</name>
</gene>
<evidence type="ECO:0000256" key="11">
    <source>
        <dbReference type="ARBA" id="ARBA00022917"/>
    </source>
</evidence>
<dbReference type="GO" id="GO:0005524">
    <property type="term" value="F:ATP binding"/>
    <property type="evidence" value="ECO:0007669"/>
    <property type="project" value="UniProtKB-KW"/>
</dbReference>
<dbReference type="Gene3D" id="1.10.10.2330">
    <property type="match status" value="1"/>
</dbReference>
<evidence type="ECO:0000256" key="7">
    <source>
        <dbReference type="ARBA" id="ARBA00022723"/>
    </source>
</evidence>
<dbReference type="InterPro" id="IPR004529">
    <property type="entry name" value="Phe-tRNA-synth_IIc_asu"/>
</dbReference>
<dbReference type="FunFam" id="3.30.930.10:FF:000178">
    <property type="entry name" value="Phenylalanyl-tRNA synthetase subunit alpha"/>
    <property type="match status" value="1"/>
</dbReference>
<dbReference type="InterPro" id="IPR040724">
    <property type="entry name" value="PheRS_DBD1"/>
</dbReference>
<dbReference type="CDD" id="cd00496">
    <property type="entry name" value="PheRS_alpha_core"/>
    <property type="match status" value="1"/>
</dbReference>
<evidence type="ECO:0000256" key="12">
    <source>
        <dbReference type="ARBA" id="ARBA00023146"/>
    </source>
</evidence>
<comment type="cofactor">
    <cofactor evidence="1">
        <name>Mg(2+)</name>
        <dbReference type="ChEBI" id="CHEBI:18420"/>
    </cofactor>
</comment>
<dbReference type="InterPro" id="IPR006195">
    <property type="entry name" value="aa-tRNA-synth_II"/>
</dbReference>
<evidence type="ECO:0000256" key="9">
    <source>
        <dbReference type="ARBA" id="ARBA00022840"/>
    </source>
</evidence>
<dbReference type="Gene3D" id="3.30.930.10">
    <property type="entry name" value="Bira Bifunctional Protein, Domain 2"/>
    <property type="match status" value="1"/>
</dbReference>
<dbReference type="GO" id="GO:0004826">
    <property type="term" value="F:phenylalanine-tRNA ligase activity"/>
    <property type="evidence" value="ECO:0007669"/>
    <property type="project" value="UniProtKB-EC"/>
</dbReference>
<evidence type="ECO:0000256" key="3">
    <source>
        <dbReference type="ARBA" id="ARBA00006703"/>
    </source>
</evidence>
<evidence type="ECO:0000256" key="10">
    <source>
        <dbReference type="ARBA" id="ARBA00022842"/>
    </source>
</evidence>
<dbReference type="GO" id="GO:0046872">
    <property type="term" value="F:metal ion binding"/>
    <property type="evidence" value="ECO:0007669"/>
    <property type="project" value="UniProtKB-KW"/>
</dbReference>
<reference evidence="15" key="1">
    <citation type="submission" date="2022-01" db="EMBL/GenBank/DDBJ databases">
        <authorList>
            <person name="King R."/>
        </authorList>
    </citation>
    <scope>NUCLEOTIDE SEQUENCE</scope>
</reference>
<dbReference type="PANTHER" id="PTHR11538:SF40">
    <property type="entry name" value="PHENYLALANINE--TRNA LIGASE ALPHA SUBUNIT"/>
    <property type="match status" value="1"/>
</dbReference>
<comment type="similarity">
    <text evidence="3">Belongs to the class-II aminoacyl-tRNA synthetase family. Phe-tRNA synthetase alpha subunit type 2 subfamily.</text>
</comment>
<dbReference type="NCBIfam" id="NF003210">
    <property type="entry name" value="PRK04172.1"/>
    <property type="match status" value="1"/>
</dbReference>
<evidence type="ECO:0000259" key="14">
    <source>
        <dbReference type="PROSITE" id="PS50862"/>
    </source>
</evidence>
<accession>A0A9P0MKZ4</accession>
<evidence type="ECO:0000256" key="13">
    <source>
        <dbReference type="ARBA" id="ARBA00030612"/>
    </source>
</evidence>
<dbReference type="PANTHER" id="PTHR11538">
    <property type="entry name" value="PHENYLALANYL-TRNA SYNTHETASE"/>
    <property type="match status" value="1"/>
</dbReference>
<dbReference type="Gene3D" id="3.30.1370.240">
    <property type="match status" value="1"/>
</dbReference>
<keyword evidence="9" id="KW-0067">ATP-binding</keyword>
<sequence length="499" mass="56694">MSGDTNEQLLKVLRIVNEKEKINSLELSSLLNLAHNSIIGLIKSLSVRDGLIETETETQVTWELTDEGNAIVNSGSYEVQVFNYLITNNSAPLPDVMKNVPNAKIGFSKAMANGWIKIDKSNNTVSTVVDNVVDLVKADLENIKNNDFTAVSAANKIDYKKRKLIKECSITVYKVSKGSSFSLTLEKGETELTPDMISSGSWKTKTFKPYNFEALGIQTPRGHLHPLLKIRDEFRRIFLELGYTEMWTSNYIASSFWNFDALFQPQQHPARDAHDTFFLQKPKETNFIPEEICKRVATVHSKGAYGSIGYKYEWDIKEAKKNILRTHTTVNSARTLYNLCHNKEFKPIKMFSIDRVFRNETLDATHLAEFNQIEGLIADYDLSLGDLIGVINQFFNKIGFDKVKFKPAYNPYTEPSMEIFCYHNGLQKWIEVGNSGMFRPEMLLTLGLPPNVNVIAWGLSVERPAMIKYHFNNIRDLVGPKVQLSTIYDDPIAQMKSLS</sequence>
<dbReference type="GO" id="GO:0006432">
    <property type="term" value="P:phenylalanyl-tRNA aminoacylation"/>
    <property type="evidence" value="ECO:0007669"/>
    <property type="project" value="InterPro"/>
</dbReference>
<dbReference type="Pfam" id="PF01409">
    <property type="entry name" value="tRNA-synt_2d"/>
    <property type="match status" value="1"/>
</dbReference>
<dbReference type="Proteomes" id="UP001152798">
    <property type="component" value="Chromosome 4"/>
</dbReference>
<dbReference type="OrthoDB" id="238316at2759"/>
<dbReference type="Gene3D" id="1.10.10.2320">
    <property type="match status" value="1"/>
</dbReference>
<dbReference type="Pfam" id="PF18553">
    <property type="entry name" value="PheRS_DBD3"/>
    <property type="match status" value="1"/>
</dbReference>
<evidence type="ECO:0000256" key="2">
    <source>
        <dbReference type="ARBA" id="ARBA00004496"/>
    </source>
</evidence>
<keyword evidence="6" id="KW-0436">Ligase</keyword>
<dbReference type="PROSITE" id="PS50862">
    <property type="entry name" value="AA_TRNA_LIGASE_II"/>
    <property type="match status" value="1"/>
</dbReference>
<keyword evidence="11" id="KW-0648">Protein biosynthesis</keyword>
<keyword evidence="16" id="KW-1185">Reference proteome</keyword>
<evidence type="ECO:0000313" key="15">
    <source>
        <dbReference type="EMBL" id="CAH1400043.1"/>
    </source>
</evidence>
<evidence type="ECO:0000256" key="8">
    <source>
        <dbReference type="ARBA" id="ARBA00022741"/>
    </source>
</evidence>
<evidence type="ECO:0000313" key="16">
    <source>
        <dbReference type="Proteomes" id="UP001152798"/>
    </source>
</evidence>
<dbReference type="Pfam" id="PF18552">
    <property type="entry name" value="PheRS_DBD1"/>
    <property type="match status" value="1"/>
</dbReference>
<comment type="subcellular location">
    <subcellularLocation>
        <location evidence="2">Cytoplasm</location>
    </subcellularLocation>
</comment>
<dbReference type="GO" id="GO:0000049">
    <property type="term" value="F:tRNA binding"/>
    <property type="evidence" value="ECO:0007669"/>
    <property type="project" value="InterPro"/>
</dbReference>
<dbReference type="AlphaFoldDB" id="A0A9P0MKZ4"/>
<dbReference type="EMBL" id="OV725080">
    <property type="protein sequence ID" value="CAH1400043.1"/>
    <property type="molecule type" value="Genomic_DNA"/>
</dbReference>
<evidence type="ECO:0000256" key="4">
    <source>
        <dbReference type="ARBA" id="ARBA00012814"/>
    </source>
</evidence>
<name>A0A9P0MKZ4_NEZVI</name>
<keyword evidence="10" id="KW-0460">Magnesium</keyword>
<dbReference type="NCBIfam" id="TIGR00468">
    <property type="entry name" value="pheS"/>
    <property type="match status" value="1"/>
</dbReference>
<protein>
    <recommendedName>
        <fullName evidence="4">phenylalanine--tRNA ligase</fullName>
        <ecNumber evidence="4">6.1.1.20</ecNumber>
    </recommendedName>
    <alternativeName>
        <fullName evidence="13">Phenylalanyl-tRNA synthetase alpha subunit</fullName>
    </alternativeName>
</protein>
<dbReference type="InterPro" id="IPR045864">
    <property type="entry name" value="aa-tRNA-synth_II/BPL/LPL"/>
</dbReference>
<keyword evidence="5" id="KW-0963">Cytoplasm</keyword>
<dbReference type="EC" id="6.1.1.20" evidence="4"/>
<proteinExistence type="inferred from homology"/>
<dbReference type="InterPro" id="IPR002319">
    <property type="entry name" value="Phenylalanyl-tRNA_Synthase"/>
</dbReference>